<proteinExistence type="predicted"/>
<organism evidence="1 2">
    <name type="scientific">Saliterribacillus persicus</name>
    <dbReference type="NCBI Taxonomy" id="930114"/>
    <lineage>
        <taxon>Bacteria</taxon>
        <taxon>Bacillati</taxon>
        <taxon>Bacillota</taxon>
        <taxon>Bacilli</taxon>
        <taxon>Bacillales</taxon>
        <taxon>Bacillaceae</taxon>
        <taxon>Saliterribacillus</taxon>
    </lineage>
</organism>
<protein>
    <recommendedName>
        <fullName evidence="3">Lipoprotein</fullName>
    </recommendedName>
</protein>
<reference evidence="1 2" key="1">
    <citation type="submission" date="2018-07" db="EMBL/GenBank/DDBJ databases">
        <title>Genomic Encyclopedia of Type Strains, Phase IV (KMG-IV): sequencing the most valuable type-strain genomes for metagenomic binning, comparative biology and taxonomic classification.</title>
        <authorList>
            <person name="Goeker M."/>
        </authorList>
    </citation>
    <scope>NUCLEOTIDE SEQUENCE [LARGE SCALE GENOMIC DNA]</scope>
    <source>
        <strain evidence="1 2">DSM 27696</strain>
    </source>
</reference>
<accession>A0A368YDJ3</accession>
<evidence type="ECO:0008006" key="3">
    <source>
        <dbReference type="Google" id="ProtNLM"/>
    </source>
</evidence>
<dbReference type="AlphaFoldDB" id="A0A368YDJ3"/>
<dbReference type="PROSITE" id="PS51257">
    <property type="entry name" value="PROKAR_LIPOPROTEIN"/>
    <property type="match status" value="1"/>
</dbReference>
<evidence type="ECO:0000313" key="2">
    <source>
        <dbReference type="Proteomes" id="UP000252585"/>
    </source>
</evidence>
<name>A0A368YDJ3_9BACI</name>
<dbReference type="Proteomes" id="UP000252585">
    <property type="component" value="Unassembled WGS sequence"/>
</dbReference>
<sequence length="142" mass="16284">MTLRRFGLVLLFIILSGCIQNNINTSNELQEEKALILNSAEKELEYWKVTMKLVENSEFGLGYMFEAIYTGEQAIADASMQINANESFNTTISTNKLTPDKSLGMETIYSVKEKPSKIDINIIWNEEMNEETIFEVDREIIE</sequence>
<keyword evidence="2" id="KW-1185">Reference proteome</keyword>
<dbReference type="RefSeq" id="WP_114351708.1">
    <property type="nucleotide sequence ID" value="NZ_QPJJ01000002.1"/>
</dbReference>
<comment type="caution">
    <text evidence="1">The sequence shown here is derived from an EMBL/GenBank/DDBJ whole genome shotgun (WGS) entry which is preliminary data.</text>
</comment>
<gene>
    <name evidence="1" type="ORF">DFR57_102222</name>
</gene>
<dbReference type="EMBL" id="QPJJ01000002">
    <property type="protein sequence ID" value="RCW76947.1"/>
    <property type="molecule type" value="Genomic_DNA"/>
</dbReference>
<evidence type="ECO:0000313" key="1">
    <source>
        <dbReference type="EMBL" id="RCW76947.1"/>
    </source>
</evidence>